<dbReference type="PANTHER" id="PTHR11933">
    <property type="entry name" value="TRNA 5-METHYLAMINOMETHYL-2-THIOURIDYLATE -METHYLTRANSFERASE"/>
    <property type="match status" value="1"/>
</dbReference>
<evidence type="ECO:0000256" key="5">
    <source>
        <dbReference type="ARBA" id="ARBA00022840"/>
    </source>
</evidence>
<feature type="region of interest" description="Interaction with tRNA" evidence="9">
    <location>
        <begin position="343"/>
        <end position="344"/>
    </location>
</feature>
<keyword evidence="1 9" id="KW-0820">tRNA-binding</keyword>
<comment type="catalytic activity">
    <reaction evidence="8 9">
        <text>S-sulfanyl-L-cysteinyl-[protein] + uridine(34) in tRNA + AH2 + ATP = 2-thiouridine(34) in tRNA + L-cysteinyl-[protein] + A + AMP + diphosphate + H(+)</text>
        <dbReference type="Rhea" id="RHEA:47032"/>
        <dbReference type="Rhea" id="RHEA-COMP:10131"/>
        <dbReference type="Rhea" id="RHEA-COMP:11726"/>
        <dbReference type="Rhea" id="RHEA-COMP:11727"/>
        <dbReference type="Rhea" id="RHEA-COMP:11728"/>
        <dbReference type="ChEBI" id="CHEBI:13193"/>
        <dbReference type="ChEBI" id="CHEBI:15378"/>
        <dbReference type="ChEBI" id="CHEBI:17499"/>
        <dbReference type="ChEBI" id="CHEBI:29950"/>
        <dbReference type="ChEBI" id="CHEBI:30616"/>
        <dbReference type="ChEBI" id="CHEBI:33019"/>
        <dbReference type="ChEBI" id="CHEBI:61963"/>
        <dbReference type="ChEBI" id="CHEBI:65315"/>
        <dbReference type="ChEBI" id="CHEBI:87170"/>
        <dbReference type="ChEBI" id="CHEBI:456215"/>
        <dbReference type="EC" id="2.8.1.13"/>
    </reaction>
</comment>
<evidence type="ECO:0000259" key="12">
    <source>
        <dbReference type="Pfam" id="PF20259"/>
    </source>
</evidence>
<feature type="compositionally biased region" description="Polar residues" evidence="10">
    <location>
        <begin position="379"/>
        <end position="399"/>
    </location>
</feature>
<feature type="binding site" evidence="9">
    <location>
        <position position="129"/>
    </location>
    <ligand>
        <name>ATP</name>
        <dbReference type="ChEBI" id="CHEBI:30616"/>
    </ligand>
</feature>
<dbReference type="EC" id="2.8.1.13" evidence="9"/>
<evidence type="ECO:0000256" key="3">
    <source>
        <dbReference type="ARBA" id="ARBA00022694"/>
    </source>
</evidence>
<dbReference type="InterPro" id="IPR046885">
    <property type="entry name" value="MnmA-like_C"/>
</dbReference>
<feature type="domain" description="tRNA-specific 2-thiouridylase MnmA-like central" evidence="12">
    <location>
        <begin position="229"/>
        <end position="292"/>
    </location>
</feature>
<dbReference type="Gene3D" id="3.40.50.620">
    <property type="entry name" value="HUPs"/>
    <property type="match status" value="1"/>
</dbReference>
<dbReference type="PANTHER" id="PTHR11933:SF5">
    <property type="entry name" value="MITOCHONDRIAL TRNA-SPECIFIC 2-THIOURIDYLASE 1"/>
    <property type="match status" value="1"/>
</dbReference>
<dbReference type="AlphaFoldDB" id="A0A1F4NRL1"/>
<dbReference type="InterPro" id="IPR014729">
    <property type="entry name" value="Rossmann-like_a/b/a_fold"/>
</dbReference>
<dbReference type="SUPFAM" id="SSF52402">
    <property type="entry name" value="Adenine nucleotide alpha hydrolases-like"/>
    <property type="match status" value="1"/>
</dbReference>
<keyword evidence="5 9" id="KW-0067">ATP-binding</keyword>
<evidence type="ECO:0000256" key="7">
    <source>
        <dbReference type="ARBA" id="ARBA00023157"/>
    </source>
</evidence>
<comment type="caution">
    <text evidence="9">Lacks conserved residue(s) required for the propagation of feature annotation.</text>
</comment>
<keyword evidence="3 9" id="KW-0819">tRNA processing</keyword>
<dbReference type="GO" id="GO:0005524">
    <property type="term" value="F:ATP binding"/>
    <property type="evidence" value="ECO:0007669"/>
    <property type="project" value="UniProtKB-KW"/>
</dbReference>
<gene>
    <name evidence="9" type="primary">mnmA</name>
    <name evidence="13" type="ORF">A3K51_01555</name>
</gene>
<dbReference type="GO" id="GO:0002143">
    <property type="term" value="P:tRNA wobble position uridine thiolation"/>
    <property type="evidence" value="ECO:0007669"/>
    <property type="project" value="TreeGrafter"/>
</dbReference>
<name>A0A1F4NRL1_UNCK3</name>
<dbReference type="Pfam" id="PF20258">
    <property type="entry name" value="tRNA_Me_trans_C"/>
    <property type="match status" value="1"/>
</dbReference>
<dbReference type="NCBIfam" id="TIGR00420">
    <property type="entry name" value="trmU"/>
    <property type="match status" value="1"/>
</dbReference>
<evidence type="ECO:0000256" key="1">
    <source>
        <dbReference type="ARBA" id="ARBA00022555"/>
    </source>
</evidence>
<evidence type="ECO:0000256" key="4">
    <source>
        <dbReference type="ARBA" id="ARBA00022741"/>
    </source>
</evidence>
<feature type="active site" description="Cysteine persulfide intermediate" evidence="9">
    <location>
        <position position="221"/>
    </location>
</feature>
<dbReference type="InterPro" id="IPR046884">
    <property type="entry name" value="MnmA-like_central"/>
</dbReference>
<feature type="region of interest" description="Interaction with tRNA" evidence="9">
    <location>
        <begin position="171"/>
        <end position="173"/>
    </location>
</feature>
<dbReference type="Gene3D" id="2.30.30.280">
    <property type="entry name" value="Adenine nucleotide alpha hydrolases-like domains"/>
    <property type="match status" value="1"/>
</dbReference>
<feature type="site" description="Interaction with tRNA" evidence="9">
    <location>
        <position position="429"/>
    </location>
</feature>
<keyword evidence="7" id="KW-1015">Disulfide bond</keyword>
<comment type="subcellular location">
    <subcellularLocation>
        <location evidence="9">Cytoplasm</location>
    </subcellularLocation>
</comment>
<dbReference type="CDD" id="cd01998">
    <property type="entry name" value="MnmA_TRMU-like"/>
    <property type="match status" value="1"/>
</dbReference>
<dbReference type="EMBL" id="METD01000001">
    <property type="protein sequence ID" value="OGB73522.1"/>
    <property type="molecule type" value="Genomic_DNA"/>
</dbReference>
<comment type="function">
    <text evidence="9">Catalyzes the 2-thiolation of uridine at the wobble position (U34) of tRNA, leading to the formation of s(2)U34.</text>
</comment>
<evidence type="ECO:0000256" key="8">
    <source>
        <dbReference type="ARBA" id="ARBA00051542"/>
    </source>
</evidence>
<dbReference type="HAMAP" id="MF_00144">
    <property type="entry name" value="tRNA_thiouridyl_MnmA"/>
    <property type="match status" value="1"/>
</dbReference>
<evidence type="ECO:0000256" key="9">
    <source>
        <dbReference type="HAMAP-Rule" id="MF_00144"/>
    </source>
</evidence>
<evidence type="ECO:0000313" key="13">
    <source>
        <dbReference type="EMBL" id="OGB73522.1"/>
    </source>
</evidence>
<dbReference type="FunFam" id="2.30.30.280:FF:000001">
    <property type="entry name" value="tRNA-specific 2-thiouridylase MnmA"/>
    <property type="match status" value="1"/>
</dbReference>
<feature type="region of interest" description="Disordered" evidence="10">
    <location>
        <begin position="371"/>
        <end position="399"/>
    </location>
</feature>
<sequence length="449" mass="49594">MSGGVDSSVAAALLKQQGFKVVGVFMKNWPASNAERSSAGWSDLIYTRTEYCSVEQDFADMRAVCQQLDIPYYTFNFEKEYKKQVLDYFFAEYKAGRTPNPDVMCNKEIKFGLFLKRAMALGADFIATGHYAQRVASHESRVASGKTNSSLTRHSSLVTRHLLLKGADPIKDQTYFLYNLTQAQLSKTLFPIGQYPKKRVRALAKQFKLPTATKKDSQGICFIGPIDVKKFLKTVITQKKGKIVNLEGKVVGEHEGAWFYTIGQRRVAGLSGQTDPLYVISTDIKKNLVVVGPDSATYGQGVVLKNLHLIEKVASRESRVAGEKHSTRHSSLVTRYLLTAKPRYGPEVYSGQLVIEEVASNESRVANGETIVIPASEPGSRQKNTPKQSPSRNSSLATHHSQLVTHNSLLATRYSFIFDAPVRALTPGQSLVLYDGSVCLGGGIIKKII</sequence>
<evidence type="ECO:0000256" key="10">
    <source>
        <dbReference type="SAM" id="MobiDB-lite"/>
    </source>
</evidence>
<dbReference type="Pfam" id="PF03054">
    <property type="entry name" value="tRNA_Me_trans"/>
    <property type="match status" value="1"/>
</dbReference>
<dbReference type="Pfam" id="PF20259">
    <property type="entry name" value="tRNA_Me_trans_M"/>
    <property type="match status" value="1"/>
</dbReference>
<keyword evidence="2 9" id="KW-0808">Transferase</keyword>
<organism evidence="13 14">
    <name type="scientific">candidate division Kazan bacterium RIFCSPLOWO2_01_FULL_45_19</name>
    <dbReference type="NCBI Taxonomy" id="1798538"/>
    <lineage>
        <taxon>Bacteria</taxon>
        <taxon>Bacteria division Kazan-3B-28</taxon>
    </lineage>
</organism>
<keyword evidence="6 9" id="KW-0694">RNA-binding</keyword>
<dbReference type="GO" id="GO:0005737">
    <property type="term" value="C:cytoplasm"/>
    <property type="evidence" value="ECO:0007669"/>
    <property type="project" value="UniProtKB-SubCell"/>
</dbReference>
<feature type="region of interest" description="Interaction with target base in tRNA" evidence="9">
    <location>
        <begin position="100"/>
        <end position="102"/>
    </location>
</feature>
<dbReference type="Gene3D" id="2.40.30.10">
    <property type="entry name" value="Translation factors"/>
    <property type="match status" value="1"/>
</dbReference>
<feature type="active site" description="Nucleophile" evidence="9">
    <location>
        <position position="105"/>
    </location>
</feature>
<dbReference type="InterPro" id="IPR023382">
    <property type="entry name" value="MnmA-like_central_sf"/>
</dbReference>
<comment type="caution">
    <text evidence="13">The sequence shown here is derived from an EMBL/GenBank/DDBJ whole genome shotgun (WGS) entry which is preliminary data.</text>
</comment>
<evidence type="ECO:0000313" key="14">
    <source>
        <dbReference type="Proteomes" id="UP000178085"/>
    </source>
</evidence>
<dbReference type="Proteomes" id="UP000178085">
    <property type="component" value="Unassembled WGS sequence"/>
</dbReference>
<feature type="binding site" evidence="9">
    <location>
        <position position="26"/>
    </location>
    <ligand>
        <name>ATP</name>
        <dbReference type="ChEBI" id="CHEBI:30616"/>
    </ligand>
</feature>
<feature type="site" description="Interaction with tRNA" evidence="9">
    <location>
        <position position="130"/>
    </location>
</feature>
<dbReference type="InterPro" id="IPR004506">
    <property type="entry name" value="MnmA-like"/>
</dbReference>
<dbReference type="NCBIfam" id="NF001138">
    <property type="entry name" value="PRK00143.1"/>
    <property type="match status" value="1"/>
</dbReference>
<feature type="domain" description="tRNA-specific 2-thiouridylase MnmA-like C-terminal" evidence="11">
    <location>
        <begin position="414"/>
        <end position="445"/>
    </location>
</feature>
<keyword evidence="9" id="KW-0963">Cytoplasm</keyword>
<keyword evidence="4 9" id="KW-0547">Nucleotide-binding</keyword>
<evidence type="ECO:0000259" key="11">
    <source>
        <dbReference type="Pfam" id="PF20258"/>
    </source>
</evidence>
<proteinExistence type="inferred from homology"/>
<protein>
    <recommendedName>
        <fullName evidence="9">tRNA-specific 2-thiouridylase MnmA</fullName>
        <ecNumber evidence="9">2.8.1.13</ecNumber>
    </recommendedName>
</protein>
<evidence type="ECO:0000256" key="2">
    <source>
        <dbReference type="ARBA" id="ARBA00022679"/>
    </source>
</evidence>
<dbReference type="FunFam" id="3.40.50.620:FF:000115">
    <property type="entry name" value="tRNA-specific 2-thiouridylase MnmA"/>
    <property type="match status" value="1"/>
</dbReference>
<comment type="similarity">
    <text evidence="9">Belongs to the MnmA/TRMU family.</text>
</comment>
<reference evidence="13 14" key="1">
    <citation type="journal article" date="2016" name="Nat. Commun.">
        <title>Thousands of microbial genomes shed light on interconnected biogeochemical processes in an aquifer system.</title>
        <authorList>
            <person name="Anantharaman K."/>
            <person name="Brown C.T."/>
            <person name="Hug L.A."/>
            <person name="Sharon I."/>
            <person name="Castelle C.J."/>
            <person name="Probst A.J."/>
            <person name="Thomas B.C."/>
            <person name="Singh A."/>
            <person name="Wilkins M.J."/>
            <person name="Karaoz U."/>
            <person name="Brodie E.L."/>
            <person name="Williams K.H."/>
            <person name="Hubbard S.S."/>
            <person name="Banfield J.F."/>
        </authorList>
    </citation>
    <scope>NUCLEOTIDE SEQUENCE [LARGE SCALE GENOMIC DNA]</scope>
</reference>
<accession>A0A1F4NRL1</accession>
<evidence type="ECO:0000256" key="6">
    <source>
        <dbReference type="ARBA" id="ARBA00022884"/>
    </source>
</evidence>
<dbReference type="GO" id="GO:0000049">
    <property type="term" value="F:tRNA binding"/>
    <property type="evidence" value="ECO:0007669"/>
    <property type="project" value="UniProtKB-KW"/>
</dbReference>
<dbReference type="GO" id="GO:0103016">
    <property type="term" value="F:tRNA-uridine 2-sulfurtransferase activity"/>
    <property type="evidence" value="ECO:0007669"/>
    <property type="project" value="UniProtKB-EC"/>
</dbReference>